<accession>A0A0A8YL32</accession>
<organism evidence="1">
    <name type="scientific">Arundo donax</name>
    <name type="common">Giant reed</name>
    <name type="synonym">Donax arundinaceus</name>
    <dbReference type="NCBI Taxonomy" id="35708"/>
    <lineage>
        <taxon>Eukaryota</taxon>
        <taxon>Viridiplantae</taxon>
        <taxon>Streptophyta</taxon>
        <taxon>Embryophyta</taxon>
        <taxon>Tracheophyta</taxon>
        <taxon>Spermatophyta</taxon>
        <taxon>Magnoliopsida</taxon>
        <taxon>Liliopsida</taxon>
        <taxon>Poales</taxon>
        <taxon>Poaceae</taxon>
        <taxon>PACMAD clade</taxon>
        <taxon>Arundinoideae</taxon>
        <taxon>Arundineae</taxon>
        <taxon>Arundo</taxon>
    </lineage>
</organism>
<dbReference type="AlphaFoldDB" id="A0A0A8YL32"/>
<proteinExistence type="predicted"/>
<reference evidence="1" key="2">
    <citation type="journal article" date="2015" name="Data Brief">
        <title>Shoot transcriptome of the giant reed, Arundo donax.</title>
        <authorList>
            <person name="Barrero R.A."/>
            <person name="Guerrero F.D."/>
            <person name="Moolhuijzen P."/>
            <person name="Goolsby J.A."/>
            <person name="Tidwell J."/>
            <person name="Bellgard S.E."/>
            <person name="Bellgard M.I."/>
        </authorList>
    </citation>
    <scope>NUCLEOTIDE SEQUENCE</scope>
    <source>
        <tissue evidence="1">Shoot tissue taken approximately 20 cm above the soil surface</tissue>
    </source>
</reference>
<name>A0A0A8YL32_ARUDO</name>
<protein>
    <submittedName>
        <fullName evidence="1">Uncharacterized protein</fullName>
    </submittedName>
</protein>
<dbReference type="EMBL" id="GBRH01271697">
    <property type="protein sequence ID" value="JAD26198.1"/>
    <property type="molecule type" value="Transcribed_RNA"/>
</dbReference>
<evidence type="ECO:0000313" key="1">
    <source>
        <dbReference type="EMBL" id="JAD26198.1"/>
    </source>
</evidence>
<sequence>MTVTIRSTVASNLISEPLSLLWDPTN</sequence>
<reference evidence="1" key="1">
    <citation type="submission" date="2014-09" db="EMBL/GenBank/DDBJ databases">
        <authorList>
            <person name="Magalhaes I.L.F."/>
            <person name="Oliveira U."/>
            <person name="Santos F.R."/>
            <person name="Vidigal T.H.D.A."/>
            <person name="Brescovit A.D."/>
            <person name="Santos A.J."/>
        </authorList>
    </citation>
    <scope>NUCLEOTIDE SEQUENCE</scope>
    <source>
        <tissue evidence="1">Shoot tissue taken approximately 20 cm above the soil surface</tissue>
    </source>
</reference>